<organism evidence="1 2">
    <name type="scientific">Colocasia esculenta</name>
    <name type="common">Wild taro</name>
    <name type="synonym">Arum esculentum</name>
    <dbReference type="NCBI Taxonomy" id="4460"/>
    <lineage>
        <taxon>Eukaryota</taxon>
        <taxon>Viridiplantae</taxon>
        <taxon>Streptophyta</taxon>
        <taxon>Embryophyta</taxon>
        <taxon>Tracheophyta</taxon>
        <taxon>Spermatophyta</taxon>
        <taxon>Magnoliopsida</taxon>
        <taxon>Liliopsida</taxon>
        <taxon>Araceae</taxon>
        <taxon>Aroideae</taxon>
        <taxon>Colocasieae</taxon>
        <taxon>Colocasia</taxon>
    </lineage>
</organism>
<comment type="caution">
    <text evidence="1">The sequence shown here is derived from an EMBL/GenBank/DDBJ whole genome shotgun (WGS) entry which is preliminary data.</text>
</comment>
<sequence length="126" mass="14084">MPSVDTSSVGSPRFCVSQARECSGLVPLDSTVLCTCLVERQLDLSSVAARLRDGSFIFLRTRGLISLARLWPIGRRRTRVRLAIRLTGLNGEDRHRFCVAFLSRLRQAERRLQVATTCVSPSHSEL</sequence>
<evidence type="ECO:0000313" key="2">
    <source>
        <dbReference type="Proteomes" id="UP000652761"/>
    </source>
</evidence>
<dbReference type="Proteomes" id="UP000652761">
    <property type="component" value="Unassembled WGS sequence"/>
</dbReference>
<name>A0A843X753_COLES</name>
<gene>
    <name evidence="1" type="ORF">Taro_046145</name>
</gene>
<dbReference type="AlphaFoldDB" id="A0A843X753"/>
<proteinExistence type="predicted"/>
<keyword evidence="2" id="KW-1185">Reference proteome</keyword>
<dbReference type="EMBL" id="NMUH01005613">
    <property type="protein sequence ID" value="MQM13220.1"/>
    <property type="molecule type" value="Genomic_DNA"/>
</dbReference>
<accession>A0A843X753</accession>
<reference evidence="1" key="1">
    <citation type="submission" date="2017-07" db="EMBL/GenBank/DDBJ databases">
        <title>Taro Niue Genome Assembly and Annotation.</title>
        <authorList>
            <person name="Atibalentja N."/>
            <person name="Keating K."/>
            <person name="Fields C.J."/>
        </authorList>
    </citation>
    <scope>NUCLEOTIDE SEQUENCE</scope>
    <source>
        <strain evidence="1">Niue_2</strain>
        <tissue evidence="1">Leaf</tissue>
    </source>
</reference>
<protein>
    <submittedName>
        <fullName evidence="1">Uncharacterized protein</fullName>
    </submittedName>
</protein>
<evidence type="ECO:0000313" key="1">
    <source>
        <dbReference type="EMBL" id="MQM13220.1"/>
    </source>
</evidence>